<proteinExistence type="inferred from homology"/>
<feature type="transmembrane region" description="Helical" evidence="13">
    <location>
        <begin position="315"/>
        <end position="335"/>
    </location>
</feature>
<feature type="transmembrane region" description="Helical" evidence="13">
    <location>
        <begin position="282"/>
        <end position="303"/>
    </location>
</feature>
<feature type="transmembrane region" description="Helical" evidence="13">
    <location>
        <begin position="136"/>
        <end position="157"/>
    </location>
</feature>
<keyword evidence="5" id="KW-0813">Transport</keyword>
<feature type="transmembrane region" description="Helical" evidence="13">
    <location>
        <begin position="194"/>
        <end position="214"/>
    </location>
</feature>
<feature type="transmembrane region" description="Helical" evidence="13">
    <location>
        <begin position="12"/>
        <end position="33"/>
    </location>
</feature>
<dbReference type="Pfam" id="PF01554">
    <property type="entry name" value="MatE"/>
    <property type="match status" value="2"/>
</dbReference>
<evidence type="ECO:0000256" key="9">
    <source>
        <dbReference type="ARBA" id="ARBA00022989"/>
    </source>
</evidence>
<evidence type="ECO:0000256" key="5">
    <source>
        <dbReference type="ARBA" id="ARBA00022448"/>
    </source>
</evidence>
<evidence type="ECO:0000256" key="13">
    <source>
        <dbReference type="SAM" id="Phobius"/>
    </source>
</evidence>
<reference evidence="14" key="1">
    <citation type="submission" date="2019-11" db="EMBL/GenBank/DDBJ databases">
        <authorList>
            <person name="Feng L."/>
        </authorList>
    </citation>
    <scope>NUCLEOTIDE SEQUENCE</scope>
    <source>
        <strain evidence="14">CsymbiosumLFYP84</strain>
    </source>
</reference>
<comment type="subcellular location">
    <subcellularLocation>
        <location evidence="2">Cell membrane</location>
        <topology evidence="2">Multi-pass membrane protein</topology>
    </subcellularLocation>
</comment>
<dbReference type="PANTHER" id="PTHR43298">
    <property type="entry name" value="MULTIDRUG RESISTANCE PROTEIN NORM-RELATED"/>
    <property type="match status" value="1"/>
</dbReference>
<dbReference type="RefSeq" id="WP_003500414.1">
    <property type="nucleotide sequence ID" value="NZ_CACRUA010000007.1"/>
</dbReference>
<gene>
    <name evidence="14" type="primary">mepA_7</name>
    <name evidence="14" type="ORF">CSLFYP84_00747</name>
</gene>
<feature type="transmembrane region" description="Helical" evidence="13">
    <location>
        <begin position="256"/>
        <end position="276"/>
    </location>
</feature>
<dbReference type="CDD" id="cd13138">
    <property type="entry name" value="MATE_yoeA_like"/>
    <property type="match status" value="1"/>
</dbReference>
<dbReference type="GO" id="GO:0042910">
    <property type="term" value="F:xenobiotic transmembrane transporter activity"/>
    <property type="evidence" value="ECO:0007669"/>
    <property type="project" value="InterPro"/>
</dbReference>
<feature type="transmembrane region" description="Helical" evidence="13">
    <location>
        <begin position="62"/>
        <end position="82"/>
    </location>
</feature>
<evidence type="ECO:0000256" key="12">
    <source>
        <dbReference type="ARBA" id="ARBA00031636"/>
    </source>
</evidence>
<dbReference type="PANTHER" id="PTHR43298:SF2">
    <property type="entry name" value="FMN_FAD EXPORTER YEEO-RELATED"/>
    <property type="match status" value="1"/>
</dbReference>
<dbReference type="InterPro" id="IPR050222">
    <property type="entry name" value="MATE_MdtK"/>
</dbReference>
<dbReference type="GO" id="GO:0006811">
    <property type="term" value="P:monoatomic ion transport"/>
    <property type="evidence" value="ECO:0007669"/>
    <property type="project" value="UniProtKB-KW"/>
</dbReference>
<dbReference type="EMBL" id="CACRUA010000007">
    <property type="protein sequence ID" value="VYT85398.1"/>
    <property type="molecule type" value="Genomic_DNA"/>
</dbReference>
<dbReference type="GO" id="GO:0005886">
    <property type="term" value="C:plasma membrane"/>
    <property type="evidence" value="ECO:0007669"/>
    <property type="project" value="UniProtKB-SubCell"/>
</dbReference>
<comment type="function">
    <text evidence="1">Multidrug efflux pump.</text>
</comment>
<dbReference type="NCBIfam" id="TIGR00797">
    <property type="entry name" value="matE"/>
    <property type="match status" value="1"/>
</dbReference>
<dbReference type="InterPro" id="IPR048279">
    <property type="entry name" value="MdtK-like"/>
</dbReference>
<evidence type="ECO:0000256" key="1">
    <source>
        <dbReference type="ARBA" id="ARBA00003408"/>
    </source>
</evidence>
<evidence type="ECO:0000256" key="2">
    <source>
        <dbReference type="ARBA" id="ARBA00004651"/>
    </source>
</evidence>
<evidence type="ECO:0000313" key="14">
    <source>
        <dbReference type="EMBL" id="VYT85398.1"/>
    </source>
</evidence>
<accession>A0A6N3A546</accession>
<dbReference type="GO" id="GO:0015297">
    <property type="term" value="F:antiporter activity"/>
    <property type="evidence" value="ECO:0007669"/>
    <property type="project" value="UniProtKB-KW"/>
</dbReference>
<keyword evidence="6" id="KW-0050">Antiport</keyword>
<evidence type="ECO:0000256" key="7">
    <source>
        <dbReference type="ARBA" id="ARBA00022475"/>
    </source>
</evidence>
<dbReference type="InterPro" id="IPR002528">
    <property type="entry name" value="MATE_fam"/>
</dbReference>
<feature type="transmembrane region" description="Helical" evidence="13">
    <location>
        <begin position="355"/>
        <end position="378"/>
    </location>
</feature>
<evidence type="ECO:0000256" key="10">
    <source>
        <dbReference type="ARBA" id="ARBA00023065"/>
    </source>
</evidence>
<evidence type="ECO:0000256" key="3">
    <source>
        <dbReference type="ARBA" id="ARBA00010199"/>
    </source>
</evidence>
<dbReference type="PIRSF" id="PIRSF006603">
    <property type="entry name" value="DinF"/>
    <property type="match status" value="1"/>
</dbReference>
<comment type="similarity">
    <text evidence="3">Belongs to the multi antimicrobial extrusion (MATE) (TC 2.A.66.1) family.</text>
</comment>
<sequence>MKQDHLLTEGNVFHALLAFSVPFLIANLIQALYGAVDLMVVGWYCSPKSVAAVSTGTQVTQIITNLVSGLTMGGTILVGKYTGMRDEEQTRRTIGTTLSVFAAVAVALTLVMLIFTDPILALLQTPAESAALAKQYVTICFYGIFFICGYNAISAILRGYGDSRRPMYFVALSCILNIIGDFVFVKYLHMGVAGTALATVLSQAVSMIVSIIYLNKKKFLFTFTLSNMRIDKGRLKELACVGIPISFQESMVRLSFLYLTSVINRLGVSTAAAVGIASKYDVFAMLPATSIASALAVITAQNYGAGKLERAKKSLAAGIGFAILASSVFFLWAQISPQTMIGIFNRDPDIIRAGIPFFRACSYDYLAVSFVFCLNGYMNGRAKTVFTMISCCFGALVLRMPLIWLVFTRCPDNLLLIGSIAPAVSGFMAVYTLAFVVRQIRKDSNLAGAGKR</sequence>
<protein>
    <recommendedName>
        <fullName evidence="4">Probable multidrug resistance protein NorM</fullName>
    </recommendedName>
    <alternativeName>
        <fullName evidence="12">Multidrug-efflux transporter</fullName>
    </alternativeName>
</protein>
<evidence type="ECO:0000256" key="11">
    <source>
        <dbReference type="ARBA" id="ARBA00023136"/>
    </source>
</evidence>
<keyword evidence="9 13" id="KW-1133">Transmembrane helix</keyword>
<keyword evidence="8 13" id="KW-0812">Transmembrane</keyword>
<keyword evidence="7" id="KW-1003">Cell membrane</keyword>
<evidence type="ECO:0000256" key="8">
    <source>
        <dbReference type="ARBA" id="ARBA00022692"/>
    </source>
</evidence>
<feature type="transmembrane region" description="Helical" evidence="13">
    <location>
        <begin position="94"/>
        <end position="116"/>
    </location>
</feature>
<keyword evidence="10" id="KW-0406">Ion transport</keyword>
<feature type="transmembrane region" description="Helical" evidence="13">
    <location>
        <begin position="169"/>
        <end position="188"/>
    </location>
</feature>
<keyword evidence="11 13" id="KW-0472">Membrane</keyword>
<dbReference type="AlphaFoldDB" id="A0A6N3A546"/>
<feature type="transmembrane region" description="Helical" evidence="13">
    <location>
        <begin position="413"/>
        <end position="437"/>
    </location>
</feature>
<evidence type="ECO:0000256" key="4">
    <source>
        <dbReference type="ARBA" id="ARBA00020268"/>
    </source>
</evidence>
<organism evidence="14">
    <name type="scientific">Clostridium symbiosum</name>
    <name type="common">Bacteroides symbiosus</name>
    <dbReference type="NCBI Taxonomy" id="1512"/>
    <lineage>
        <taxon>Bacteria</taxon>
        <taxon>Bacillati</taxon>
        <taxon>Bacillota</taxon>
        <taxon>Clostridia</taxon>
        <taxon>Lachnospirales</taxon>
        <taxon>Lachnospiraceae</taxon>
        <taxon>Otoolea</taxon>
    </lineage>
</organism>
<feature type="transmembrane region" description="Helical" evidence="13">
    <location>
        <begin position="385"/>
        <end position="407"/>
    </location>
</feature>
<name>A0A6N3A546_CLOSY</name>
<evidence type="ECO:0000256" key="6">
    <source>
        <dbReference type="ARBA" id="ARBA00022449"/>
    </source>
</evidence>